<dbReference type="GeneID" id="103123088"/>
<feature type="domain" description="Disintegrin" evidence="13">
    <location>
        <begin position="400"/>
        <end position="486"/>
    </location>
</feature>
<comment type="subcellular location">
    <subcellularLocation>
        <location evidence="1">Membrane</location>
        <topology evidence="1">Single-pass type I membrane protein</topology>
    </subcellularLocation>
</comment>
<keyword evidence="8" id="KW-0862">Zinc</keyword>
<evidence type="ECO:0000259" key="14">
    <source>
        <dbReference type="PROSITE" id="PS50215"/>
    </source>
</evidence>
<proteinExistence type="predicted"/>
<evidence type="ECO:0000256" key="5">
    <source>
        <dbReference type="ARBA" id="ARBA00023157"/>
    </source>
</evidence>
<keyword evidence="2 10" id="KW-0812">Transmembrane</keyword>
<dbReference type="InterPro" id="IPR018358">
    <property type="entry name" value="Disintegrin_CS"/>
</dbReference>
<dbReference type="Pfam" id="PF01562">
    <property type="entry name" value="Pep_M12B_propep"/>
    <property type="match status" value="1"/>
</dbReference>
<feature type="active site" evidence="8">
    <location>
        <position position="327"/>
    </location>
</feature>
<keyword evidence="15" id="KW-1185">Reference proteome</keyword>
<evidence type="ECO:0000256" key="3">
    <source>
        <dbReference type="ARBA" id="ARBA00022989"/>
    </source>
</evidence>
<gene>
    <name evidence="16" type="primary">ADAM8</name>
</gene>
<dbReference type="Proteomes" id="UP001652624">
    <property type="component" value="Chromosome 14"/>
</dbReference>
<dbReference type="InterPro" id="IPR001762">
    <property type="entry name" value="Disintegrin_dom"/>
</dbReference>
<sequence>MHSLGLWLLATLWLRVTLGEQFQVVWPQRLPAPRTRRALHPHTERYPESVSYVLGSGRHNFTLHLRKNRDLVGLGYRETYTSANGSQVTEPLQSQDHCFYQGHVQGHQHSAASLSTCTGLRGFFQAGPALHLIEPLNAVGEAGPHKLYQVEHLYQGPGTCGVSDNSLASILGPRTSAAFRSKNWPPHRETRFVELYVVTDYREFQLLGSREAVRRHVLEVVNHVDKLYQDLNFRVALVGLEMWNGGDKIHISPYANRTLDAFLAWQARDLASRHPHDNAQLITAVDFIGITVGLARVSSMCSQGSGAVNQDHDWQNPVGVASTMAHEMGHNLGLNHDENVQGCYCPVPRASGGCIMTARISSKFPRVFSHCSRVDLETFVEGSQAACLKNPPDPDRLVGGPVCGNGFLERGEQCDCGDPQDCRNHCCNATTCQLAEGAQCAQGSCCKDCKVMPAGQVCRPQRDGCDLEEHCDGQQPGCPEDTFQENGTPCPGGYCYDGTCPTLAGRCRDLWGPGARVAVDACFLYSLSTSCRGGLPQWPGRAEKCGVLFCEGGQKPLERTSCTLTIHMGLCQALGLDDGTAFEPVPEGTKCGHEQVCWKGRCQDFHVYRSRNCSAKCNGRGVCDHKQECHCLPGWVPPYCTQRLAHIHAAPRSFLVGALLVAAMLLLLLAVGAVLYRRARGPGQKRGLLGLSNPLFHQHSPPAAPTLGSQPLPPSRPPLPAVTPKRPPPVPPAALSSPPFPLPVYTPQTPQQQAPVPPSKPFPQLKPRKGAAGLKAAPKPPAPRR</sequence>
<dbReference type="InterPro" id="IPR001590">
    <property type="entry name" value="Peptidase_M12B"/>
</dbReference>
<dbReference type="InterPro" id="IPR036436">
    <property type="entry name" value="Disintegrin_dom_sf"/>
</dbReference>
<keyword evidence="5 7" id="KW-1015">Disulfide bond</keyword>
<name>A0ABM3VRQ9_ERIEU</name>
<dbReference type="Gene3D" id="4.10.70.10">
    <property type="entry name" value="Disintegrin domain"/>
    <property type="match status" value="1"/>
</dbReference>
<dbReference type="Gene3D" id="3.40.390.10">
    <property type="entry name" value="Collagenase (Catalytic Domain)"/>
    <property type="match status" value="1"/>
</dbReference>
<evidence type="ECO:0000256" key="2">
    <source>
        <dbReference type="ARBA" id="ARBA00022692"/>
    </source>
</evidence>
<dbReference type="InterPro" id="IPR034027">
    <property type="entry name" value="Reprolysin_adamalysin"/>
</dbReference>
<accession>A0ABM3VRQ9</accession>
<keyword evidence="16" id="KW-0645">Protease</keyword>
<dbReference type="InterPro" id="IPR000742">
    <property type="entry name" value="EGF"/>
</dbReference>
<feature type="domain" description="EGF-like" evidence="12">
    <location>
        <begin position="609"/>
        <end position="641"/>
    </location>
</feature>
<dbReference type="CDD" id="cd04269">
    <property type="entry name" value="ZnMc_adamalysin_II_like"/>
    <property type="match status" value="1"/>
</dbReference>
<dbReference type="GO" id="GO:0008237">
    <property type="term" value="F:metallopeptidase activity"/>
    <property type="evidence" value="ECO:0007669"/>
    <property type="project" value="UniProtKB-KW"/>
</dbReference>
<reference evidence="16" key="1">
    <citation type="submission" date="2025-08" db="UniProtKB">
        <authorList>
            <consortium name="RefSeq"/>
        </authorList>
    </citation>
    <scope>IDENTIFICATION</scope>
</reference>
<feature type="disulfide bond" evidence="6">
    <location>
        <begin position="458"/>
        <end position="478"/>
    </location>
</feature>
<feature type="transmembrane region" description="Helical" evidence="10">
    <location>
        <begin position="654"/>
        <end position="676"/>
    </location>
</feature>
<dbReference type="SUPFAM" id="SSF55486">
    <property type="entry name" value="Metalloproteases ('zincins'), catalytic domain"/>
    <property type="match status" value="1"/>
</dbReference>
<evidence type="ECO:0000256" key="9">
    <source>
        <dbReference type="SAM" id="MobiDB-lite"/>
    </source>
</evidence>
<dbReference type="SMART" id="SM00608">
    <property type="entry name" value="ACR"/>
    <property type="match status" value="1"/>
</dbReference>
<dbReference type="PROSITE" id="PS50215">
    <property type="entry name" value="ADAM_MEPRO"/>
    <property type="match status" value="1"/>
</dbReference>
<dbReference type="PROSITE" id="PS50214">
    <property type="entry name" value="DISINTEGRIN_2"/>
    <property type="match status" value="1"/>
</dbReference>
<comment type="caution">
    <text evidence="7">Lacks conserved residue(s) required for the propagation of feature annotation.</text>
</comment>
<dbReference type="PROSITE" id="PS50026">
    <property type="entry name" value="EGF_3"/>
    <property type="match status" value="1"/>
</dbReference>
<dbReference type="PROSITE" id="PS01186">
    <property type="entry name" value="EGF_2"/>
    <property type="match status" value="1"/>
</dbReference>
<feature type="compositionally biased region" description="Low complexity" evidence="9">
    <location>
        <begin position="745"/>
        <end position="754"/>
    </location>
</feature>
<keyword evidence="16" id="KW-0378">Hydrolase</keyword>
<evidence type="ECO:0000256" key="4">
    <source>
        <dbReference type="ARBA" id="ARBA00023136"/>
    </source>
</evidence>
<feature type="disulfide bond" evidence="7">
    <location>
        <begin position="613"/>
        <end position="623"/>
    </location>
</feature>
<dbReference type="PANTHER" id="PTHR11905:SF20">
    <property type="entry name" value="DISINTEGRIN AND METALLOPROTEINASE DOMAIN-CONTAINING PROTEIN 8"/>
    <property type="match status" value="1"/>
</dbReference>
<dbReference type="InterPro" id="IPR002870">
    <property type="entry name" value="Peptidase_M12B_N"/>
</dbReference>
<feature type="chain" id="PRO_5047319408" evidence="11">
    <location>
        <begin position="20"/>
        <end position="785"/>
    </location>
</feature>
<keyword evidence="16" id="KW-0482">Metalloprotease</keyword>
<evidence type="ECO:0000259" key="12">
    <source>
        <dbReference type="PROSITE" id="PS50026"/>
    </source>
</evidence>
<dbReference type="SMART" id="SM00050">
    <property type="entry name" value="DISIN"/>
    <property type="match status" value="1"/>
</dbReference>
<dbReference type="Pfam" id="PF01421">
    <property type="entry name" value="Reprolysin"/>
    <property type="match status" value="1"/>
</dbReference>
<dbReference type="PANTHER" id="PTHR11905">
    <property type="entry name" value="ADAM A DISINTEGRIN AND METALLOPROTEASE DOMAIN"/>
    <property type="match status" value="1"/>
</dbReference>
<protein>
    <submittedName>
        <fullName evidence="16">Disintegrin and metalloproteinase domain-containing protein 8 isoform X1</fullName>
    </submittedName>
</protein>
<dbReference type="SUPFAM" id="SSF57552">
    <property type="entry name" value="Blood coagulation inhibitor (disintegrin)"/>
    <property type="match status" value="1"/>
</dbReference>
<keyword evidence="3 10" id="KW-1133">Transmembrane helix</keyword>
<dbReference type="InterPro" id="IPR006586">
    <property type="entry name" value="ADAM_Cys-rich"/>
</dbReference>
<feature type="binding site" evidence="8">
    <location>
        <position position="330"/>
    </location>
    <ligand>
        <name>Zn(2+)</name>
        <dbReference type="ChEBI" id="CHEBI:29105"/>
        <note>catalytic</note>
    </ligand>
</feature>
<organism evidence="15 16">
    <name type="scientific">Erinaceus europaeus</name>
    <name type="common">Western European hedgehog</name>
    <dbReference type="NCBI Taxonomy" id="9365"/>
    <lineage>
        <taxon>Eukaryota</taxon>
        <taxon>Metazoa</taxon>
        <taxon>Chordata</taxon>
        <taxon>Craniata</taxon>
        <taxon>Vertebrata</taxon>
        <taxon>Euteleostomi</taxon>
        <taxon>Mammalia</taxon>
        <taxon>Eutheria</taxon>
        <taxon>Laurasiatheria</taxon>
        <taxon>Eulipotyphla</taxon>
        <taxon>Erinaceidae</taxon>
        <taxon>Erinaceinae</taxon>
        <taxon>Erinaceus</taxon>
    </lineage>
</organism>
<evidence type="ECO:0000256" key="8">
    <source>
        <dbReference type="PROSITE-ProRule" id="PRU00276"/>
    </source>
</evidence>
<evidence type="ECO:0000256" key="7">
    <source>
        <dbReference type="PROSITE-ProRule" id="PRU00076"/>
    </source>
</evidence>
<feature type="domain" description="Peptidase M12B" evidence="14">
    <location>
        <begin position="191"/>
        <end position="392"/>
    </location>
</feature>
<evidence type="ECO:0000256" key="6">
    <source>
        <dbReference type="PROSITE-ProRule" id="PRU00068"/>
    </source>
</evidence>
<dbReference type="InterPro" id="IPR024079">
    <property type="entry name" value="MetalloPept_cat_dom_sf"/>
</dbReference>
<feature type="signal peptide" evidence="11">
    <location>
        <begin position="1"/>
        <end position="19"/>
    </location>
</feature>
<feature type="compositionally biased region" description="Pro residues" evidence="9">
    <location>
        <begin position="711"/>
        <end position="744"/>
    </location>
</feature>
<dbReference type="Pfam" id="PF00200">
    <property type="entry name" value="Disintegrin"/>
    <property type="match status" value="1"/>
</dbReference>
<feature type="disulfide bond" evidence="7">
    <location>
        <begin position="631"/>
        <end position="640"/>
    </location>
</feature>
<dbReference type="PRINTS" id="PR00289">
    <property type="entry name" value="DISINTEGRIN"/>
</dbReference>
<evidence type="ECO:0000256" key="11">
    <source>
        <dbReference type="SAM" id="SignalP"/>
    </source>
</evidence>
<feature type="binding site" evidence="8">
    <location>
        <position position="336"/>
    </location>
    <ligand>
        <name>Zn(2+)</name>
        <dbReference type="ChEBI" id="CHEBI:29105"/>
        <note>catalytic</note>
    </ligand>
</feature>
<keyword evidence="4 10" id="KW-0472">Membrane</keyword>
<keyword evidence="8" id="KW-0479">Metal-binding</keyword>
<feature type="region of interest" description="Disordered" evidence="9">
    <location>
        <begin position="699"/>
        <end position="785"/>
    </location>
</feature>
<evidence type="ECO:0000313" key="15">
    <source>
        <dbReference type="Proteomes" id="UP001652624"/>
    </source>
</evidence>
<dbReference type="PROSITE" id="PS00427">
    <property type="entry name" value="DISINTEGRIN_1"/>
    <property type="match status" value="1"/>
</dbReference>
<evidence type="ECO:0000313" key="16">
    <source>
        <dbReference type="RefSeq" id="XP_060027017.1"/>
    </source>
</evidence>
<evidence type="ECO:0000256" key="10">
    <source>
        <dbReference type="SAM" id="Phobius"/>
    </source>
</evidence>
<evidence type="ECO:0000259" key="13">
    <source>
        <dbReference type="PROSITE" id="PS50214"/>
    </source>
</evidence>
<keyword evidence="11" id="KW-0732">Signal</keyword>
<evidence type="ECO:0000256" key="1">
    <source>
        <dbReference type="ARBA" id="ARBA00004479"/>
    </source>
</evidence>
<keyword evidence="7" id="KW-0245">EGF-like domain</keyword>
<dbReference type="Pfam" id="PF08516">
    <property type="entry name" value="ADAM_CR"/>
    <property type="match status" value="1"/>
</dbReference>
<feature type="binding site" evidence="8">
    <location>
        <position position="326"/>
    </location>
    <ligand>
        <name>Zn(2+)</name>
        <dbReference type="ChEBI" id="CHEBI:29105"/>
        <note>catalytic</note>
    </ligand>
</feature>
<dbReference type="RefSeq" id="XP_060027017.1">
    <property type="nucleotide sequence ID" value="XM_060171034.1"/>
</dbReference>